<comment type="caution">
    <text evidence="4">The sequence shown here is derived from an EMBL/GenBank/DDBJ whole genome shotgun (WGS) entry which is preliminary data.</text>
</comment>
<evidence type="ECO:0000256" key="2">
    <source>
        <dbReference type="ARBA" id="ARBA00022892"/>
    </source>
</evidence>
<comment type="similarity">
    <text evidence="3">Belongs to the TRAPP small subunits family.</text>
</comment>
<keyword evidence="1 3" id="KW-0813">Transport</keyword>
<comment type="subunit">
    <text evidence="3">Part of the multisubunit transport protein particle (TRAPP) complex.</text>
</comment>
<dbReference type="SMART" id="SM01399">
    <property type="entry name" value="Sybindin"/>
    <property type="match status" value="1"/>
</dbReference>
<keyword evidence="2 3" id="KW-0931">ER-Golgi transport</keyword>
<name>A0A8J5MIK6_9STRA</name>
<dbReference type="Proteomes" id="UP000709295">
    <property type="component" value="Unassembled WGS sequence"/>
</dbReference>
<comment type="subcellular location">
    <subcellularLocation>
        <location evidence="3">Endoplasmic reticulum</location>
    </subcellularLocation>
    <subcellularLocation>
        <location evidence="3">Golgi apparatus</location>
        <location evidence="3">cis-Golgi network</location>
    </subcellularLocation>
</comment>
<accession>A0A8J5MIK6</accession>
<dbReference type="GO" id="GO:0005783">
    <property type="term" value="C:endoplasmic reticulum"/>
    <property type="evidence" value="ECO:0007669"/>
    <property type="project" value="UniProtKB-SubCell"/>
</dbReference>
<dbReference type="CDD" id="cd14855">
    <property type="entry name" value="TRAPPC1_MUM2"/>
    <property type="match status" value="1"/>
</dbReference>
<evidence type="ECO:0000313" key="4">
    <source>
        <dbReference type="EMBL" id="KAG6977179.1"/>
    </source>
</evidence>
<organism evidence="4 5">
    <name type="scientific">Phytophthora aleatoria</name>
    <dbReference type="NCBI Taxonomy" id="2496075"/>
    <lineage>
        <taxon>Eukaryota</taxon>
        <taxon>Sar</taxon>
        <taxon>Stramenopiles</taxon>
        <taxon>Oomycota</taxon>
        <taxon>Peronosporomycetes</taxon>
        <taxon>Peronosporales</taxon>
        <taxon>Peronosporaceae</taxon>
        <taxon>Phytophthora</taxon>
    </lineage>
</organism>
<reference evidence="4" key="1">
    <citation type="submission" date="2021-01" db="EMBL/GenBank/DDBJ databases">
        <title>Phytophthora aleatoria, a newly-described species from Pinus radiata is distinct from Phytophthora cactorum isolates based on comparative genomics.</title>
        <authorList>
            <person name="Mcdougal R."/>
            <person name="Panda P."/>
            <person name="Williams N."/>
            <person name="Studholme D.J."/>
        </authorList>
    </citation>
    <scope>NUCLEOTIDE SEQUENCE</scope>
    <source>
        <strain evidence="4">NZFS 4037</strain>
    </source>
</reference>
<dbReference type="AlphaFoldDB" id="A0A8J5MIK6"/>
<proteinExistence type="inferred from homology"/>
<dbReference type="GO" id="GO:0006888">
    <property type="term" value="P:endoplasmic reticulum to Golgi vesicle-mediated transport"/>
    <property type="evidence" value="ECO:0007669"/>
    <property type="project" value="UniProtKB-UniRule"/>
</dbReference>
<evidence type="ECO:0000256" key="1">
    <source>
        <dbReference type="ARBA" id="ARBA00022448"/>
    </source>
</evidence>
<dbReference type="Pfam" id="PF04099">
    <property type="entry name" value="Sybindin"/>
    <property type="match status" value="1"/>
</dbReference>
<keyword evidence="3" id="KW-0256">Endoplasmic reticulum</keyword>
<gene>
    <name evidence="4" type="ORF">JG688_00000590</name>
</gene>
<dbReference type="GO" id="GO:0030008">
    <property type="term" value="C:TRAPP complex"/>
    <property type="evidence" value="ECO:0007669"/>
    <property type="project" value="UniProtKB-UniRule"/>
</dbReference>
<dbReference type="EMBL" id="JAENGY010000011">
    <property type="protein sequence ID" value="KAG6977179.1"/>
    <property type="molecule type" value="Genomic_DNA"/>
</dbReference>
<evidence type="ECO:0000256" key="3">
    <source>
        <dbReference type="RuleBase" id="RU366065"/>
    </source>
</evidence>
<keyword evidence="5" id="KW-1185">Reference proteome</keyword>
<sequence length="202" mass="22581">MIYSFYIYTRNGSCLYQEKWNVPGGKSVTYSDPEEEKRLLFGLLFSLKEFVGKIAPTTATQASADPFGAAEPAAGAGTVPEGMQRYQTNSYTCHQYETPSGLRFVMMTDNQAGDMTPTLKYIYSQIYVETVASNPLSDTKSGKPISSQLFRSQLTQYLESQPCYREEALENTNYFRCGGSESRLVLPASLDEVTEWLIEEGV</sequence>
<dbReference type="InterPro" id="IPR007233">
    <property type="entry name" value="TRAPPC"/>
</dbReference>
<dbReference type="PANTHER" id="PTHR23249:SF16">
    <property type="entry name" value="TRAFFICKING PROTEIN PARTICLE COMPLEX SUBUNIT 1"/>
    <property type="match status" value="1"/>
</dbReference>
<dbReference type="GO" id="GO:0005794">
    <property type="term" value="C:Golgi apparatus"/>
    <property type="evidence" value="ECO:0007669"/>
    <property type="project" value="UniProtKB-SubCell"/>
</dbReference>
<keyword evidence="3" id="KW-0333">Golgi apparatus</keyword>
<protein>
    <recommendedName>
        <fullName evidence="3">Trafficking protein particle complex subunit</fullName>
    </recommendedName>
</protein>
<dbReference type="PANTHER" id="PTHR23249">
    <property type="entry name" value="TRAFFICKING PROTEIN PARTICLE COMPLEX SUBUNIT"/>
    <property type="match status" value="1"/>
</dbReference>
<evidence type="ECO:0000313" key="5">
    <source>
        <dbReference type="Proteomes" id="UP000709295"/>
    </source>
</evidence>